<dbReference type="Pfam" id="PF02926">
    <property type="entry name" value="THUMP"/>
    <property type="match status" value="1"/>
</dbReference>
<name>A0A9P0F6T6_BEMTA</name>
<dbReference type="GO" id="GO:0043527">
    <property type="term" value="C:tRNA methyltransferase complex"/>
    <property type="evidence" value="ECO:0007669"/>
    <property type="project" value="UniProtKB-ARBA"/>
</dbReference>
<reference evidence="7" key="1">
    <citation type="submission" date="2021-12" db="EMBL/GenBank/DDBJ databases">
        <authorList>
            <person name="King R."/>
        </authorList>
    </citation>
    <scope>NUCLEOTIDE SEQUENCE</scope>
</reference>
<keyword evidence="2" id="KW-0489">Methyltransferase</keyword>
<dbReference type="InterPro" id="IPR000241">
    <property type="entry name" value="RlmKL-like_Mtase"/>
</dbReference>
<dbReference type="FunFam" id="3.40.50.150:FF:000073">
    <property type="entry name" value="THUMP domain containing 3"/>
    <property type="match status" value="1"/>
</dbReference>
<feature type="region of interest" description="Disordered" evidence="5">
    <location>
        <begin position="160"/>
        <end position="180"/>
    </location>
</feature>
<dbReference type="SUPFAM" id="SSF53335">
    <property type="entry name" value="S-adenosyl-L-methionine-dependent methyltransferases"/>
    <property type="match status" value="1"/>
</dbReference>
<dbReference type="Gene3D" id="3.30.2130.30">
    <property type="match status" value="1"/>
</dbReference>
<evidence type="ECO:0000313" key="7">
    <source>
        <dbReference type="EMBL" id="CAH0394428.1"/>
    </source>
</evidence>
<dbReference type="GO" id="GO:0005737">
    <property type="term" value="C:cytoplasm"/>
    <property type="evidence" value="ECO:0007669"/>
    <property type="project" value="UniProtKB-SubCell"/>
</dbReference>
<dbReference type="PANTHER" id="PTHR14911:SF13">
    <property type="entry name" value="TRNA (GUANINE(6)-N2)-METHYLTRANSFERASE THUMP3"/>
    <property type="match status" value="1"/>
</dbReference>
<dbReference type="Pfam" id="PF01170">
    <property type="entry name" value="UPF0020"/>
    <property type="match status" value="1"/>
</dbReference>
<sequence length="451" mass="50871">MSLQEIFSNSKDSSTDCTFETTVGSGFEKLAEKEVKRKLGNDIQVCPARGRVFFNTDINKYSKVTELRSVNNISLIGATFLDIPFSNENKEDDAEQIKDLVNRIDWTKCLKAWADIMSCGREFYPTLEQYEEAVKRKKRSQRSKKKIKLEQKADEVPLEDDESTKLLSDEEIEKLPEPSSTGKPDYLNVLAFRVTCYRTGKHSFQSQEAAEYFGGALQDKFHWIVDLVNYDLEIVLNVASKSVYVALNLTQESLHRRNIYFFGPTTLQSTTCFNMLQIANPVPGEIVIDPLCGGGSIPIEGCFGFPSSFYLSGDLSDKAVVRTKNNLQCLYRKKNIPGFPVDVNQWDCTRLPLRDSIVDVFITDLPFGKRMGNKFLNRGLYKKSLIELARVIVPKTGRAVLLTHDKSAMARAIPASKGYWNQAQKLSVNIGGLKAAVYHLNRTGKEFEGSE</sequence>
<keyword evidence="8" id="KW-1185">Reference proteome</keyword>
<organism evidence="7 8">
    <name type="scientific">Bemisia tabaci</name>
    <name type="common">Sweetpotato whitefly</name>
    <name type="synonym">Aleurodes tabaci</name>
    <dbReference type="NCBI Taxonomy" id="7038"/>
    <lineage>
        <taxon>Eukaryota</taxon>
        <taxon>Metazoa</taxon>
        <taxon>Ecdysozoa</taxon>
        <taxon>Arthropoda</taxon>
        <taxon>Hexapoda</taxon>
        <taxon>Insecta</taxon>
        <taxon>Pterygota</taxon>
        <taxon>Neoptera</taxon>
        <taxon>Paraneoptera</taxon>
        <taxon>Hemiptera</taxon>
        <taxon>Sternorrhyncha</taxon>
        <taxon>Aleyrodoidea</taxon>
        <taxon>Aleyrodidae</taxon>
        <taxon>Aleyrodinae</taxon>
        <taxon>Bemisia</taxon>
    </lineage>
</organism>
<dbReference type="GO" id="GO:0003723">
    <property type="term" value="F:RNA binding"/>
    <property type="evidence" value="ECO:0007669"/>
    <property type="project" value="UniProtKB-UniRule"/>
</dbReference>
<keyword evidence="2" id="KW-0808">Transferase</keyword>
<evidence type="ECO:0000256" key="4">
    <source>
        <dbReference type="PROSITE-ProRule" id="PRU00529"/>
    </source>
</evidence>
<dbReference type="PANTHER" id="PTHR14911">
    <property type="entry name" value="THUMP DOMAIN-CONTAINING"/>
    <property type="match status" value="1"/>
</dbReference>
<dbReference type="PROSITE" id="PS51165">
    <property type="entry name" value="THUMP"/>
    <property type="match status" value="1"/>
</dbReference>
<dbReference type="SMART" id="SM00981">
    <property type="entry name" value="THUMP"/>
    <property type="match status" value="1"/>
</dbReference>
<dbReference type="Gene3D" id="3.40.50.150">
    <property type="entry name" value="Vaccinia Virus protein VP39"/>
    <property type="match status" value="1"/>
</dbReference>
<dbReference type="SUPFAM" id="SSF143437">
    <property type="entry name" value="THUMP domain-like"/>
    <property type="match status" value="1"/>
</dbReference>
<proteinExistence type="predicted"/>
<dbReference type="GO" id="GO:0016423">
    <property type="term" value="F:tRNA (guanine) methyltransferase activity"/>
    <property type="evidence" value="ECO:0007669"/>
    <property type="project" value="TreeGrafter"/>
</dbReference>
<gene>
    <name evidence="7" type="ORF">BEMITA_LOCUS12725</name>
</gene>
<evidence type="ECO:0000256" key="5">
    <source>
        <dbReference type="SAM" id="MobiDB-lite"/>
    </source>
</evidence>
<dbReference type="CDD" id="cd11715">
    <property type="entry name" value="THUMP_AdoMetMT"/>
    <property type="match status" value="1"/>
</dbReference>
<feature type="compositionally biased region" description="Basic and acidic residues" evidence="5">
    <location>
        <begin position="163"/>
        <end position="176"/>
    </location>
</feature>
<evidence type="ECO:0000256" key="1">
    <source>
        <dbReference type="ARBA" id="ARBA00004496"/>
    </source>
</evidence>
<keyword evidence="4" id="KW-0694">RNA-binding</keyword>
<dbReference type="InterPro" id="IPR029063">
    <property type="entry name" value="SAM-dependent_MTases_sf"/>
</dbReference>
<dbReference type="AlphaFoldDB" id="A0A9P0F6T6"/>
<comment type="subcellular location">
    <subcellularLocation>
        <location evidence="1">Cytoplasm</location>
    </subcellularLocation>
</comment>
<feature type="domain" description="THUMP" evidence="6">
    <location>
        <begin position="131"/>
        <end position="249"/>
    </location>
</feature>
<dbReference type="InterPro" id="IPR004114">
    <property type="entry name" value="THUMP_dom"/>
</dbReference>
<dbReference type="Proteomes" id="UP001152759">
    <property type="component" value="Chromosome 8"/>
</dbReference>
<dbReference type="GO" id="GO:0030488">
    <property type="term" value="P:tRNA methylation"/>
    <property type="evidence" value="ECO:0007669"/>
    <property type="project" value="TreeGrafter"/>
</dbReference>
<protein>
    <recommendedName>
        <fullName evidence="6">THUMP domain-containing protein</fullName>
    </recommendedName>
</protein>
<evidence type="ECO:0000256" key="3">
    <source>
        <dbReference type="ARBA" id="ARBA00022694"/>
    </source>
</evidence>
<evidence type="ECO:0000313" key="8">
    <source>
        <dbReference type="Proteomes" id="UP001152759"/>
    </source>
</evidence>
<dbReference type="EMBL" id="OU963869">
    <property type="protein sequence ID" value="CAH0394428.1"/>
    <property type="molecule type" value="Genomic_DNA"/>
</dbReference>
<evidence type="ECO:0000259" key="6">
    <source>
        <dbReference type="PROSITE" id="PS51165"/>
    </source>
</evidence>
<evidence type="ECO:0000256" key="2">
    <source>
        <dbReference type="ARBA" id="ARBA00022603"/>
    </source>
</evidence>
<keyword evidence="3" id="KW-0819">tRNA processing</keyword>
<accession>A0A9P0F6T6</accession>